<keyword evidence="1 3" id="KW-0378">Hydrolase</keyword>
<proteinExistence type="predicted"/>
<evidence type="ECO:0000313" key="3">
    <source>
        <dbReference type="EMBL" id="KAI9244099.1"/>
    </source>
</evidence>
<dbReference type="InterPro" id="IPR003010">
    <property type="entry name" value="C-N_Hydrolase"/>
</dbReference>
<dbReference type="GO" id="GO:0016811">
    <property type="term" value="F:hydrolase activity, acting on carbon-nitrogen (but not peptide) bonds, in linear amides"/>
    <property type="evidence" value="ECO:0007669"/>
    <property type="project" value="TreeGrafter"/>
</dbReference>
<organism evidence="3 4">
    <name type="scientific">Phascolomyces articulosus</name>
    <dbReference type="NCBI Taxonomy" id="60185"/>
    <lineage>
        <taxon>Eukaryota</taxon>
        <taxon>Fungi</taxon>
        <taxon>Fungi incertae sedis</taxon>
        <taxon>Mucoromycota</taxon>
        <taxon>Mucoromycotina</taxon>
        <taxon>Mucoromycetes</taxon>
        <taxon>Mucorales</taxon>
        <taxon>Lichtheimiaceae</taxon>
        <taxon>Phascolomyces</taxon>
    </lineage>
</organism>
<dbReference type="PROSITE" id="PS50263">
    <property type="entry name" value="CN_HYDROLASE"/>
    <property type="match status" value="1"/>
</dbReference>
<dbReference type="InterPro" id="IPR050345">
    <property type="entry name" value="Aliph_Amidase/BUP"/>
</dbReference>
<dbReference type="PANTHER" id="PTHR43674">
    <property type="entry name" value="NITRILASE C965.09-RELATED"/>
    <property type="match status" value="1"/>
</dbReference>
<dbReference type="Pfam" id="PF00795">
    <property type="entry name" value="CN_hydrolase"/>
    <property type="match status" value="1"/>
</dbReference>
<evidence type="ECO:0000256" key="1">
    <source>
        <dbReference type="ARBA" id="ARBA00022801"/>
    </source>
</evidence>
<dbReference type="PANTHER" id="PTHR43674:SF16">
    <property type="entry name" value="CARBON-NITROGEN FAMILY, PUTATIVE (AFU_ORTHOLOGUE AFUA_5G02350)-RELATED"/>
    <property type="match status" value="1"/>
</dbReference>
<dbReference type="EMBL" id="JAIXMP010000063">
    <property type="protein sequence ID" value="KAI9244099.1"/>
    <property type="molecule type" value="Genomic_DNA"/>
</dbReference>
<accession>A0AAD5JKT0</accession>
<evidence type="ECO:0000259" key="2">
    <source>
        <dbReference type="PROSITE" id="PS50263"/>
    </source>
</evidence>
<sequence>YVIGGPSPEAALDKGGCERFCKFALDYGLDIVVGTIIERDPDDGRLYNCCYYINNDGSVLMEYRKVHLWHPERDYLHQGKRGFNTAKNRFGITVGLAICWDIAFPEAFRHMALKHHAQLVIAPAYWTLEDAGPIGMKYNPNSETKFVDYVCTTRAIENEICMVFCNGADASEGQVKPPLGTMAGATQITVPFLGCIARCSDRTEEMIIADVNVKQLTDDAEKVYKIRKDWKEGKIFGGNPKYETETIIPSTSH</sequence>
<dbReference type="InterPro" id="IPR036526">
    <property type="entry name" value="C-N_Hydrolase_sf"/>
</dbReference>
<dbReference type="Proteomes" id="UP001209540">
    <property type="component" value="Unassembled WGS sequence"/>
</dbReference>
<dbReference type="Gene3D" id="3.60.110.10">
    <property type="entry name" value="Carbon-nitrogen hydrolase"/>
    <property type="match status" value="1"/>
</dbReference>
<dbReference type="SUPFAM" id="SSF56317">
    <property type="entry name" value="Carbon-nitrogen hydrolase"/>
    <property type="match status" value="1"/>
</dbReference>
<name>A0AAD5JKT0_9FUNG</name>
<feature type="non-terminal residue" evidence="3">
    <location>
        <position position="1"/>
    </location>
</feature>
<evidence type="ECO:0000313" key="4">
    <source>
        <dbReference type="Proteomes" id="UP001209540"/>
    </source>
</evidence>
<comment type="caution">
    <text evidence="3">The sequence shown here is derived from an EMBL/GenBank/DDBJ whole genome shotgun (WGS) entry which is preliminary data.</text>
</comment>
<keyword evidence="4" id="KW-1185">Reference proteome</keyword>
<reference evidence="3" key="1">
    <citation type="journal article" date="2022" name="IScience">
        <title>Evolution of zygomycete secretomes and the origins of terrestrial fungal ecologies.</title>
        <authorList>
            <person name="Chang Y."/>
            <person name="Wang Y."/>
            <person name="Mondo S."/>
            <person name="Ahrendt S."/>
            <person name="Andreopoulos W."/>
            <person name="Barry K."/>
            <person name="Beard J."/>
            <person name="Benny G.L."/>
            <person name="Blankenship S."/>
            <person name="Bonito G."/>
            <person name="Cuomo C."/>
            <person name="Desiro A."/>
            <person name="Gervers K.A."/>
            <person name="Hundley H."/>
            <person name="Kuo A."/>
            <person name="LaButti K."/>
            <person name="Lang B.F."/>
            <person name="Lipzen A."/>
            <person name="O'Donnell K."/>
            <person name="Pangilinan J."/>
            <person name="Reynolds N."/>
            <person name="Sandor L."/>
            <person name="Smith M.E."/>
            <person name="Tsang A."/>
            <person name="Grigoriev I.V."/>
            <person name="Stajich J.E."/>
            <person name="Spatafora J.W."/>
        </authorList>
    </citation>
    <scope>NUCLEOTIDE SEQUENCE</scope>
    <source>
        <strain evidence="3">RSA 2281</strain>
    </source>
</reference>
<reference evidence="3" key="2">
    <citation type="submission" date="2023-02" db="EMBL/GenBank/DDBJ databases">
        <authorList>
            <consortium name="DOE Joint Genome Institute"/>
            <person name="Mondo S.J."/>
            <person name="Chang Y."/>
            <person name="Wang Y."/>
            <person name="Ahrendt S."/>
            <person name="Andreopoulos W."/>
            <person name="Barry K."/>
            <person name="Beard J."/>
            <person name="Benny G.L."/>
            <person name="Blankenship S."/>
            <person name="Bonito G."/>
            <person name="Cuomo C."/>
            <person name="Desiro A."/>
            <person name="Gervers K.A."/>
            <person name="Hundley H."/>
            <person name="Kuo A."/>
            <person name="LaButti K."/>
            <person name="Lang B.F."/>
            <person name="Lipzen A."/>
            <person name="O'Donnell K."/>
            <person name="Pangilinan J."/>
            <person name="Reynolds N."/>
            <person name="Sandor L."/>
            <person name="Smith M.W."/>
            <person name="Tsang A."/>
            <person name="Grigoriev I.V."/>
            <person name="Stajich J.E."/>
            <person name="Spatafora J.W."/>
        </authorList>
    </citation>
    <scope>NUCLEOTIDE SEQUENCE</scope>
    <source>
        <strain evidence="3">RSA 2281</strain>
    </source>
</reference>
<dbReference type="AlphaFoldDB" id="A0AAD5JKT0"/>
<gene>
    <name evidence="3" type="ORF">BDA99DRAFT_529407</name>
</gene>
<dbReference type="CDD" id="cd07197">
    <property type="entry name" value="nitrilase"/>
    <property type="match status" value="1"/>
</dbReference>
<feature type="domain" description="CN hydrolase" evidence="2">
    <location>
        <begin position="1"/>
        <end position="213"/>
    </location>
</feature>
<protein>
    <submittedName>
        <fullName evidence="3">Carbon-nitrogen hydrolase</fullName>
    </submittedName>
</protein>